<keyword evidence="1" id="KW-0808">Transferase</keyword>
<evidence type="ECO:0008006" key="4">
    <source>
        <dbReference type="Google" id="ProtNLM"/>
    </source>
</evidence>
<dbReference type="GO" id="GO:0008194">
    <property type="term" value="F:UDP-glycosyltransferase activity"/>
    <property type="evidence" value="ECO:0007669"/>
    <property type="project" value="InterPro"/>
</dbReference>
<sequence>MTTECSVRYRRFESEDHAIPWFCPKLDFDTDKIDFSQTDTCPISPYPEWLGVVVKAEEYGSVRLQTCRGLNRPRLYPKAILYSYYRAWAGYNLPRLGPWAPTNKRVRATNYWAPHMLFGKFCLSSTDMDTSTGFGRIFLQLRSGSDYSGFGDANPPLDPPASVFENGNPLPTNWTFGSGWNRVGVGRFGRVVRLRSGTPIENNLIWLSKDIPAWSSTVLPWSCPGDSKTQKCFFESYAFKMNHSLRLCNWLLCNSFYELDSPACNLIPGIIPLDKQAMGSVIYVAFGSRATFSQQQFDELTLGLELISQPFLWVVRSDVIGGLNSEFLDGFRMRIVDRGKIVEWAPQEKVLAHPSIACFLSHCGWNSTLEGISMGVPFLCWPYYGDQFHNKSYICDVWKVGLGLNPDENGLITRHEIKTKIETLLSDDGVKINALKLKEIAKKSVTDGGSSFKNFKSFIEQIKH</sequence>
<dbReference type="Proteomes" id="UP000594261">
    <property type="component" value="Chromosome 10"/>
</dbReference>
<dbReference type="EnsemblPlants" id="QL10p019213:mrna">
    <property type="protein sequence ID" value="QL10p019213:mrna"/>
    <property type="gene ID" value="QL10p019213"/>
</dbReference>
<evidence type="ECO:0000256" key="1">
    <source>
        <dbReference type="ARBA" id="ARBA00022679"/>
    </source>
</evidence>
<organism evidence="2 3">
    <name type="scientific">Quercus lobata</name>
    <name type="common">Valley oak</name>
    <dbReference type="NCBI Taxonomy" id="97700"/>
    <lineage>
        <taxon>Eukaryota</taxon>
        <taxon>Viridiplantae</taxon>
        <taxon>Streptophyta</taxon>
        <taxon>Embryophyta</taxon>
        <taxon>Tracheophyta</taxon>
        <taxon>Spermatophyta</taxon>
        <taxon>Magnoliopsida</taxon>
        <taxon>eudicotyledons</taxon>
        <taxon>Gunneridae</taxon>
        <taxon>Pentapetalae</taxon>
        <taxon>rosids</taxon>
        <taxon>fabids</taxon>
        <taxon>Fagales</taxon>
        <taxon>Fagaceae</taxon>
        <taxon>Quercus</taxon>
    </lineage>
</organism>
<reference evidence="2" key="2">
    <citation type="submission" date="2021-01" db="UniProtKB">
        <authorList>
            <consortium name="EnsemblPlants"/>
        </authorList>
    </citation>
    <scope>IDENTIFICATION</scope>
</reference>
<dbReference type="AlphaFoldDB" id="A0A7N2MPR3"/>
<reference evidence="2 3" key="1">
    <citation type="journal article" date="2016" name="G3 (Bethesda)">
        <title>First Draft Assembly and Annotation of the Genome of a California Endemic Oak Quercus lobata Nee (Fagaceae).</title>
        <authorList>
            <person name="Sork V.L."/>
            <person name="Fitz-Gibbon S.T."/>
            <person name="Puiu D."/>
            <person name="Crepeau M."/>
            <person name="Gugger P.F."/>
            <person name="Sherman R."/>
            <person name="Stevens K."/>
            <person name="Langley C.H."/>
            <person name="Pellegrini M."/>
            <person name="Salzberg S.L."/>
        </authorList>
    </citation>
    <scope>NUCLEOTIDE SEQUENCE [LARGE SCALE GENOMIC DNA]</scope>
    <source>
        <strain evidence="2 3">cv. SW786</strain>
    </source>
</reference>
<evidence type="ECO:0000313" key="3">
    <source>
        <dbReference type="Proteomes" id="UP000594261"/>
    </source>
</evidence>
<name>A0A7N2MPR3_QUELO</name>
<dbReference type="PANTHER" id="PTHR48045:SF21">
    <property type="entry name" value="UDP-GLYCOSYLTRANSFERASE 83A1"/>
    <property type="match status" value="1"/>
</dbReference>
<evidence type="ECO:0000313" key="2">
    <source>
        <dbReference type="EnsemblPlants" id="QL10p019213:mrna"/>
    </source>
</evidence>
<dbReference type="CDD" id="cd03784">
    <property type="entry name" value="GT1_Gtf-like"/>
    <property type="match status" value="1"/>
</dbReference>
<dbReference type="Pfam" id="PF00201">
    <property type="entry name" value="UDPGT"/>
    <property type="match status" value="1"/>
</dbReference>
<dbReference type="InterPro" id="IPR002213">
    <property type="entry name" value="UDP_glucos_trans"/>
</dbReference>
<keyword evidence="3" id="KW-1185">Reference proteome</keyword>
<dbReference type="PANTHER" id="PTHR48045">
    <property type="entry name" value="UDP-GLYCOSYLTRANSFERASE 72B1"/>
    <property type="match status" value="1"/>
</dbReference>
<accession>A0A7N2MPR3</accession>
<dbReference type="FunFam" id="3.40.50.2000:FF:000061">
    <property type="entry name" value="UDP-glycosyltransferase 83A1"/>
    <property type="match status" value="1"/>
</dbReference>
<dbReference type="SUPFAM" id="SSF53756">
    <property type="entry name" value="UDP-Glycosyltransferase/glycogen phosphorylase"/>
    <property type="match status" value="1"/>
</dbReference>
<dbReference type="InParanoid" id="A0A7N2MPR3"/>
<protein>
    <recommendedName>
        <fullName evidence="4">UDP-glycosyltransferase</fullName>
    </recommendedName>
</protein>
<dbReference type="Gramene" id="QL10p019213:mrna">
    <property type="protein sequence ID" value="QL10p019213:mrna"/>
    <property type="gene ID" value="QL10p019213"/>
</dbReference>
<dbReference type="Gene3D" id="3.40.50.2000">
    <property type="entry name" value="Glycogen Phosphorylase B"/>
    <property type="match status" value="2"/>
</dbReference>
<dbReference type="EMBL" id="LRBV02000010">
    <property type="status" value="NOT_ANNOTATED_CDS"/>
    <property type="molecule type" value="Genomic_DNA"/>
</dbReference>
<proteinExistence type="predicted"/>